<feature type="compositionally biased region" description="Basic residues" evidence="5">
    <location>
        <begin position="545"/>
        <end position="563"/>
    </location>
</feature>
<dbReference type="SMART" id="SM00249">
    <property type="entry name" value="PHD"/>
    <property type="match status" value="1"/>
</dbReference>
<dbReference type="PANTHER" id="PTHR12618">
    <property type="entry name" value="PHD AND RING FINGER DOMAIN-CONTAINING PROTEIN 1"/>
    <property type="match status" value="1"/>
</dbReference>
<dbReference type="CTD" id="36337581"/>
<dbReference type="Proteomes" id="UP000019149">
    <property type="component" value="Unassembled WGS sequence"/>
</dbReference>
<evidence type="ECO:0000256" key="5">
    <source>
        <dbReference type="SAM" id="MobiDB-lite"/>
    </source>
</evidence>
<dbReference type="RefSeq" id="XP_024354571.1">
    <property type="nucleotide sequence ID" value="XM_024491115.1"/>
</dbReference>
<evidence type="ECO:0000256" key="4">
    <source>
        <dbReference type="PROSITE-ProRule" id="PRU00175"/>
    </source>
</evidence>
<feature type="compositionally biased region" description="Basic residues" evidence="5">
    <location>
        <begin position="511"/>
        <end position="525"/>
    </location>
</feature>
<keyword evidence="3" id="KW-0862">Zinc</keyword>
<gene>
    <name evidence="9" type="ORF">EGR_01866</name>
</gene>
<keyword evidence="10" id="KW-1185">Reference proteome</keyword>
<evidence type="ECO:0000313" key="9">
    <source>
        <dbReference type="EMBL" id="EUB63375.1"/>
    </source>
</evidence>
<feature type="chain" id="PRO_5004885202" evidence="6">
    <location>
        <begin position="21"/>
        <end position="821"/>
    </location>
</feature>
<dbReference type="CDD" id="cd15545">
    <property type="entry name" value="PHD_BAZ2A_like"/>
    <property type="match status" value="1"/>
</dbReference>
<dbReference type="OrthoDB" id="365379at2759"/>
<keyword evidence="1" id="KW-0479">Metal-binding</keyword>
<dbReference type="PROSITE" id="PS00518">
    <property type="entry name" value="ZF_RING_1"/>
    <property type="match status" value="1"/>
</dbReference>
<dbReference type="InterPro" id="IPR001841">
    <property type="entry name" value="Znf_RING"/>
</dbReference>
<feature type="compositionally biased region" description="Low complexity" evidence="5">
    <location>
        <begin position="368"/>
        <end position="381"/>
    </location>
</feature>
<dbReference type="PROSITE" id="PS50089">
    <property type="entry name" value="ZF_RING_2"/>
    <property type="match status" value="2"/>
</dbReference>
<feature type="region of interest" description="Disordered" evidence="5">
    <location>
        <begin position="396"/>
        <end position="472"/>
    </location>
</feature>
<evidence type="ECO:0000256" key="2">
    <source>
        <dbReference type="ARBA" id="ARBA00022771"/>
    </source>
</evidence>
<dbReference type="InterPro" id="IPR019786">
    <property type="entry name" value="Zinc_finger_PHD-type_CS"/>
</dbReference>
<evidence type="ECO:0000256" key="6">
    <source>
        <dbReference type="SAM" id="SignalP"/>
    </source>
</evidence>
<evidence type="ECO:0000259" key="7">
    <source>
        <dbReference type="PROSITE" id="PS50016"/>
    </source>
</evidence>
<sequence length="821" mass="91600">MFGLWYVVRVLLVLKPWCSAFCAMKLIDFIKLQNAGICCLCTESLKSENATPSCCEHSFHVDCLKKWTEEHKSESHCRCPIVTCGRIYTAISVRGSIGGPIRENISLAVDNQCPICCEEIQPPVAIPESCNHQFCVTCLSEWAKVRHECPLDRGPFELMLLSSYIGGPIVERRPPPPAFVPPPEEEDTTECEICHSPEDEAYLLLCDGCDKGYHTYCLPNPLSEIPEGDWFCPDCECERVQTQQGANSVATIHPRRSGRRLRFRHSLADLSAEEISSLEESEGGEEEEDVEGLGSCLYLSTQSQERLAHIAERRHRGTGLLRDLIEHLSVRAEREQQERRRNRRLRQRRRVRLAISFSEPSLSAQNVTSSPSGAAATTSTSEGNSCIIRKRRRVVGFSSSDSEEEEETSSPASPPLTRRQEGPFSPSPSSSHQRLQSTPVRDLHDSSHHNLPSTSTESGVVVPGNSRADDSSRDIFASFTTDPNLSTIVEEIHEIASRKKEKRSSCGSSKTAKRRRKKQNAKHQLKTVDRSFVLRARGSVQRSRVSVKRRTQINRRKKGRRLRLSASQKRNQSSLTGLIPPSTSTHSGRKARRSNRKLPIPKLSILGSELDCGLVFESEDDGNKERPTPTSSSNKGITTPSTSSASVGLLSRLEADQSSLFQFRISNMHVNPDNSLSPIKIAPPLQPKRSEAASRVIPEQVSPPVRLVTNINRMQATTSSGLQSSKPSKSLALPEEVSAKSSTSTLSFPSTWTSEGALRVRSLLVAHLLRTHPSLTDKATKMRLIQRALSKILSKKPNRVTEEKMRKLVDDYVEFYRRYPL</sequence>
<feature type="region of interest" description="Disordered" evidence="5">
    <location>
        <begin position="496"/>
        <end position="526"/>
    </location>
</feature>
<dbReference type="EMBL" id="APAU02000007">
    <property type="protein sequence ID" value="EUB63375.1"/>
    <property type="molecule type" value="Genomic_DNA"/>
</dbReference>
<dbReference type="OMA" id="ICHSPED"/>
<comment type="caution">
    <text evidence="9">The sequence shown here is derived from an EMBL/GenBank/DDBJ whole genome shotgun (WGS) entry which is preliminary data.</text>
</comment>
<evidence type="ECO:0000259" key="8">
    <source>
        <dbReference type="PROSITE" id="PS50089"/>
    </source>
</evidence>
<feature type="region of interest" description="Disordered" evidence="5">
    <location>
        <begin position="539"/>
        <end position="602"/>
    </location>
</feature>
<feature type="domain" description="RING-type" evidence="8">
    <location>
        <begin position="38"/>
        <end position="81"/>
    </location>
</feature>
<name>W6UNX1_ECHGR</name>
<dbReference type="InterPro" id="IPR047157">
    <property type="entry name" value="PHRF1/Atg35"/>
</dbReference>
<feature type="region of interest" description="Disordered" evidence="5">
    <location>
        <begin position="362"/>
        <end position="383"/>
    </location>
</feature>
<dbReference type="InterPro" id="IPR019787">
    <property type="entry name" value="Znf_PHD-finger"/>
</dbReference>
<dbReference type="Pfam" id="PF13639">
    <property type="entry name" value="zf-RING_2"/>
    <property type="match status" value="1"/>
</dbReference>
<dbReference type="InterPro" id="IPR017907">
    <property type="entry name" value="Znf_RING_CS"/>
</dbReference>
<dbReference type="GO" id="GO:0008270">
    <property type="term" value="F:zinc ion binding"/>
    <property type="evidence" value="ECO:0007669"/>
    <property type="project" value="UniProtKB-KW"/>
</dbReference>
<reference evidence="9 10" key="1">
    <citation type="journal article" date="2013" name="Nat. Genet.">
        <title>The genome of the hydatid tapeworm Echinococcus granulosus.</title>
        <authorList>
            <person name="Zheng H."/>
            <person name="Zhang W."/>
            <person name="Zhang L."/>
            <person name="Zhang Z."/>
            <person name="Li J."/>
            <person name="Lu G."/>
            <person name="Zhu Y."/>
            <person name="Wang Y."/>
            <person name="Huang Y."/>
            <person name="Liu J."/>
            <person name="Kang H."/>
            <person name="Chen J."/>
            <person name="Wang L."/>
            <person name="Chen A."/>
            <person name="Yu S."/>
            <person name="Gao Z."/>
            <person name="Jin L."/>
            <person name="Gu W."/>
            <person name="Wang Z."/>
            <person name="Zhao L."/>
            <person name="Shi B."/>
            <person name="Wen H."/>
            <person name="Lin R."/>
            <person name="Jones M.K."/>
            <person name="Brejova B."/>
            <person name="Vinar T."/>
            <person name="Zhao G."/>
            <person name="McManus D.P."/>
            <person name="Chen Z."/>
            <person name="Zhou Y."/>
            <person name="Wang S."/>
        </authorList>
    </citation>
    <scope>NUCLEOTIDE SEQUENCE [LARGE SCALE GENOMIC DNA]</scope>
</reference>
<feature type="compositionally biased region" description="Polar residues" evidence="5">
    <location>
        <begin position="449"/>
        <end position="458"/>
    </location>
</feature>
<dbReference type="SUPFAM" id="SSF57850">
    <property type="entry name" value="RING/U-box"/>
    <property type="match status" value="2"/>
</dbReference>
<dbReference type="Pfam" id="PF00628">
    <property type="entry name" value="PHD"/>
    <property type="match status" value="1"/>
</dbReference>
<dbReference type="Gene3D" id="3.30.40.10">
    <property type="entry name" value="Zinc/RING finger domain, C3HC4 (zinc finger)"/>
    <property type="match status" value="3"/>
</dbReference>
<dbReference type="InterPro" id="IPR013083">
    <property type="entry name" value="Znf_RING/FYVE/PHD"/>
</dbReference>
<feature type="domain" description="RING-type" evidence="8">
    <location>
        <begin position="113"/>
        <end position="153"/>
    </location>
</feature>
<dbReference type="InterPro" id="IPR001965">
    <property type="entry name" value="Znf_PHD"/>
</dbReference>
<feature type="domain" description="PHD-type" evidence="7">
    <location>
        <begin position="188"/>
        <end position="238"/>
    </location>
</feature>
<accession>W6UNX1</accession>
<feature type="compositionally biased region" description="Polar residues" evidence="5">
    <location>
        <begin position="427"/>
        <end position="439"/>
    </location>
</feature>
<dbReference type="SUPFAM" id="SSF57903">
    <property type="entry name" value="FYVE/PHD zinc finger"/>
    <property type="match status" value="1"/>
</dbReference>
<organism evidence="9 10">
    <name type="scientific">Echinococcus granulosus</name>
    <name type="common">Hydatid tapeworm</name>
    <dbReference type="NCBI Taxonomy" id="6210"/>
    <lineage>
        <taxon>Eukaryota</taxon>
        <taxon>Metazoa</taxon>
        <taxon>Spiralia</taxon>
        <taxon>Lophotrochozoa</taxon>
        <taxon>Platyhelminthes</taxon>
        <taxon>Cestoda</taxon>
        <taxon>Eucestoda</taxon>
        <taxon>Cyclophyllidea</taxon>
        <taxon>Taeniidae</taxon>
        <taxon>Echinococcus</taxon>
        <taxon>Echinococcus granulosus group</taxon>
    </lineage>
</organism>
<feature type="compositionally biased region" description="Polar residues" evidence="5">
    <location>
        <begin position="628"/>
        <end position="644"/>
    </location>
</feature>
<dbReference type="KEGG" id="egl:EGR_01866"/>
<dbReference type="InterPro" id="IPR011011">
    <property type="entry name" value="Znf_FYVE_PHD"/>
</dbReference>
<dbReference type="PROSITE" id="PS01359">
    <property type="entry name" value="ZF_PHD_1"/>
    <property type="match status" value="1"/>
</dbReference>
<proteinExistence type="predicted"/>
<feature type="compositionally biased region" description="Basic residues" evidence="5">
    <location>
        <begin position="587"/>
        <end position="596"/>
    </location>
</feature>
<dbReference type="PANTHER" id="PTHR12618:SF20">
    <property type="entry name" value="PHD AND RING FINGER DOMAIN-CONTAINING PROTEIN 1"/>
    <property type="match status" value="1"/>
</dbReference>
<feature type="region of interest" description="Disordered" evidence="5">
    <location>
        <begin position="618"/>
        <end position="644"/>
    </location>
</feature>
<dbReference type="AlphaFoldDB" id="W6UNX1"/>
<evidence type="ECO:0000256" key="3">
    <source>
        <dbReference type="ARBA" id="ARBA00022833"/>
    </source>
</evidence>
<dbReference type="PROSITE" id="PS50016">
    <property type="entry name" value="ZF_PHD_2"/>
    <property type="match status" value="1"/>
</dbReference>
<dbReference type="SMART" id="SM00184">
    <property type="entry name" value="RING"/>
    <property type="match status" value="3"/>
</dbReference>
<dbReference type="GeneID" id="36337581"/>
<feature type="signal peptide" evidence="6">
    <location>
        <begin position="1"/>
        <end position="20"/>
    </location>
</feature>
<keyword evidence="2 4" id="KW-0863">Zinc-finger</keyword>
<feature type="compositionally biased region" description="Polar residues" evidence="5">
    <location>
        <begin position="565"/>
        <end position="586"/>
    </location>
</feature>
<evidence type="ECO:0000313" key="10">
    <source>
        <dbReference type="Proteomes" id="UP000019149"/>
    </source>
</evidence>
<keyword evidence="6" id="KW-0732">Signal</keyword>
<dbReference type="STRING" id="6210.W6UNX1"/>
<protein>
    <submittedName>
        <fullName evidence="9">PHD and RING finger domain-containing protein</fullName>
    </submittedName>
</protein>
<evidence type="ECO:0000256" key="1">
    <source>
        <dbReference type="ARBA" id="ARBA00022723"/>
    </source>
</evidence>